<protein>
    <submittedName>
        <fullName evidence="4">Uncharacterized protein LOC113214878</fullName>
    </submittedName>
</protein>
<feature type="compositionally biased region" description="Basic and acidic residues" evidence="1">
    <location>
        <begin position="1"/>
        <end position="17"/>
    </location>
</feature>
<gene>
    <name evidence="4" type="primary">LOC113214878</name>
</gene>
<dbReference type="Pfam" id="PF14214">
    <property type="entry name" value="Helitron_like_N"/>
    <property type="match status" value="1"/>
</dbReference>
<feature type="region of interest" description="Disordered" evidence="1">
    <location>
        <begin position="1"/>
        <end position="24"/>
    </location>
</feature>
<organism evidence="3 4">
    <name type="scientific">Frankliniella occidentalis</name>
    <name type="common">Western flower thrips</name>
    <name type="synonym">Euthrips occidentalis</name>
    <dbReference type="NCBI Taxonomy" id="133901"/>
    <lineage>
        <taxon>Eukaryota</taxon>
        <taxon>Metazoa</taxon>
        <taxon>Ecdysozoa</taxon>
        <taxon>Arthropoda</taxon>
        <taxon>Hexapoda</taxon>
        <taxon>Insecta</taxon>
        <taxon>Pterygota</taxon>
        <taxon>Neoptera</taxon>
        <taxon>Paraneoptera</taxon>
        <taxon>Thysanoptera</taxon>
        <taxon>Terebrantia</taxon>
        <taxon>Thripoidea</taxon>
        <taxon>Thripidae</taxon>
        <taxon>Frankliniella</taxon>
    </lineage>
</organism>
<name>A0A6J1TEL9_FRAOC</name>
<dbReference type="RefSeq" id="XP_026290160.2">
    <property type="nucleotide sequence ID" value="XM_026434375.2"/>
</dbReference>
<dbReference type="KEGG" id="foc:113214878"/>
<evidence type="ECO:0000313" key="4">
    <source>
        <dbReference type="RefSeq" id="XP_026290160.2"/>
    </source>
</evidence>
<sequence length="790" mass="90167">MPMIRPEHNEDQVESHVTDWPTIGPQPVNEFTTDGYLTMAFPCLFPTGEGDLRSGRTTKIHTADYFKFLMEYSDRRFSCHPTFRFFALNSMMRWNALTNGRVFIRNNPRFNDMTAADLRRRIRAGERNILKQALYHGNKLKGTRQYWQSRCGELLDMVNQLGIPTLFMTLSAADLHWSDFFRLVSPGEDFETMTETRRQQLLCENPHIADTFFAERTKFFITKVFKVKYNVKDYWFRFEYQHRGSPHVHGIVYLDGAPDVSNLKDASQEHLDAVIRYFDSLVSTMNPGKDLPPADIHPCRKKFSEVTDPVRDLGELLNRVQHHRCSNHYCIRVDRTTGQPVCRFKFPFQEEPITRLFENEKGLWELITARNDSLLNKYMQWVIQLWRANMDASPVLSMKFMLRYIAKYTAKGEKQSVTCRELVGSILDDAGDEDSARSVIQKLLIKTVSERDYSAQEVCHILTGQPLHMSSRSFNVVNLRKDEWVELRPDGHGGDGDGEDVDDPVGHADAQGDAERQGAAEGEEGADEAIAGGEDVSTFPAFVKAYQNRRLVAMNDLTLFQVAKAYSWRNKRWSRNMRNGRPHDAVVRAFPRLKLTGNEEKDEDFYRIQVLLHTAWRTEEDAKGAFDTWKAAFEARVPAGLVPVEAMEGAVAEAAAEMAVEEALFEPPEEPEAEVDAEVMEQWMALARMGPNGQAERVELGRREMDLAYDWQESAGAYGDITTLRHFISTQKALHVAADDDIVVDDVVYTPEQQGLINLVQEQINALRNGAPPRGHDAVPKRVQIQGSLA</sequence>
<dbReference type="InterPro" id="IPR025476">
    <property type="entry name" value="Helitron_helicase-like"/>
</dbReference>
<evidence type="ECO:0000313" key="3">
    <source>
        <dbReference type="Proteomes" id="UP000504606"/>
    </source>
</evidence>
<accession>A0A6J1TEL9</accession>
<feature type="region of interest" description="Disordered" evidence="1">
    <location>
        <begin position="487"/>
        <end position="526"/>
    </location>
</feature>
<evidence type="ECO:0000256" key="1">
    <source>
        <dbReference type="SAM" id="MobiDB-lite"/>
    </source>
</evidence>
<evidence type="ECO:0000259" key="2">
    <source>
        <dbReference type="Pfam" id="PF14214"/>
    </source>
</evidence>
<reference evidence="4" key="1">
    <citation type="submission" date="2025-08" db="UniProtKB">
        <authorList>
            <consortium name="RefSeq"/>
        </authorList>
    </citation>
    <scope>IDENTIFICATION</scope>
    <source>
        <tissue evidence="4">Whole organism</tissue>
    </source>
</reference>
<dbReference type="GeneID" id="113214878"/>
<feature type="domain" description="Helitron helicase-like" evidence="2">
    <location>
        <begin position="65"/>
        <end position="252"/>
    </location>
</feature>
<proteinExistence type="predicted"/>
<keyword evidence="3" id="KW-1185">Reference proteome</keyword>
<dbReference type="OrthoDB" id="8196283at2759"/>
<dbReference type="Proteomes" id="UP000504606">
    <property type="component" value="Unplaced"/>
</dbReference>
<dbReference type="AlphaFoldDB" id="A0A6J1TEL9"/>